<organism evidence="7">
    <name type="scientific">Timema cristinae</name>
    <name type="common">Walking stick</name>
    <dbReference type="NCBI Taxonomy" id="61476"/>
    <lineage>
        <taxon>Eukaryota</taxon>
        <taxon>Metazoa</taxon>
        <taxon>Ecdysozoa</taxon>
        <taxon>Arthropoda</taxon>
        <taxon>Hexapoda</taxon>
        <taxon>Insecta</taxon>
        <taxon>Pterygota</taxon>
        <taxon>Neoptera</taxon>
        <taxon>Polyneoptera</taxon>
        <taxon>Phasmatodea</taxon>
        <taxon>Timematodea</taxon>
        <taxon>Timematoidea</taxon>
        <taxon>Timematidae</taxon>
        <taxon>Timema</taxon>
    </lineage>
</organism>
<dbReference type="InterPro" id="IPR008717">
    <property type="entry name" value="Noggin"/>
</dbReference>
<protein>
    <recommendedName>
        <fullName evidence="8">Noggin</fullName>
    </recommendedName>
</protein>
<evidence type="ECO:0000256" key="2">
    <source>
        <dbReference type="ARBA" id="ARBA00007480"/>
    </source>
</evidence>
<evidence type="ECO:0000256" key="5">
    <source>
        <dbReference type="ARBA" id="ARBA00022729"/>
    </source>
</evidence>
<dbReference type="PANTHER" id="PTHR10494:SF6">
    <property type="entry name" value="NOGGIN"/>
    <property type="match status" value="1"/>
</dbReference>
<dbReference type="Pfam" id="PF05806">
    <property type="entry name" value="Noggin"/>
    <property type="match status" value="1"/>
</dbReference>
<dbReference type="AlphaFoldDB" id="A0A7R9CUN9"/>
<evidence type="ECO:0000256" key="1">
    <source>
        <dbReference type="ARBA" id="ARBA00004613"/>
    </source>
</evidence>
<sequence>MSVKATPIGSRCVWVFYCAPSSQEIRCSYPGSISIYESISHARLSLPQMELLCWRVAALMAAWAMSSTTFCSPTNYSSGDQRISPQGAGLRPGPPFEDMPPPDLIENPNKHYDPRPHDLNATVLRAKLGRNFDPTFMSVNKPRHHNHRMPRSLRKMNFKYIRLPDGTRLRTRMSAKLKRKLQQFLWAYTACPVVYRWKDLGVRFWPRYLKEGYCPPGKSSCSIPPGMKCRPAAKVHKTILRWHCHSTHRNLLYSSVATAVAVSTSGDVTISSAPKQCQWIKVEYPLVTQCSCSCPSNGSYS</sequence>
<dbReference type="EMBL" id="OC318662">
    <property type="protein sequence ID" value="CAD7402837.1"/>
    <property type="molecule type" value="Genomic_DNA"/>
</dbReference>
<dbReference type="InterPro" id="IPR029034">
    <property type="entry name" value="Cystine-knot_cytokine"/>
</dbReference>
<proteinExistence type="inferred from homology"/>
<dbReference type="GO" id="GO:0045596">
    <property type="term" value="P:negative regulation of cell differentiation"/>
    <property type="evidence" value="ECO:0007669"/>
    <property type="project" value="InterPro"/>
</dbReference>
<evidence type="ECO:0000256" key="6">
    <source>
        <dbReference type="SAM" id="MobiDB-lite"/>
    </source>
</evidence>
<dbReference type="PANTHER" id="PTHR10494">
    <property type="entry name" value="BONE MORPHOGENETIC PROTEIN INHIBITOR, NOGGIN"/>
    <property type="match status" value="1"/>
</dbReference>
<feature type="region of interest" description="Disordered" evidence="6">
    <location>
        <begin position="76"/>
        <end position="98"/>
    </location>
</feature>
<dbReference type="SUPFAM" id="SSF57501">
    <property type="entry name" value="Cystine-knot cytokines"/>
    <property type="match status" value="1"/>
</dbReference>
<evidence type="ECO:0000313" key="7">
    <source>
        <dbReference type="EMBL" id="CAD7402837.1"/>
    </source>
</evidence>
<comment type="subcellular location">
    <subcellularLocation>
        <location evidence="1">Secreted</location>
    </subcellularLocation>
</comment>
<keyword evidence="3" id="KW-0217">Developmental protein</keyword>
<reference evidence="7" key="1">
    <citation type="submission" date="2020-11" db="EMBL/GenBank/DDBJ databases">
        <authorList>
            <person name="Tran Van P."/>
        </authorList>
    </citation>
    <scope>NUCLEOTIDE SEQUENCE</scope>
</reference>
<comment type="similarity">
    <text evidence="2">Belongs to the noggin family.</text>
</comment>
<evidence type="ECO:0000256" key="3">
    <source>
        <dbReference type="ARBA" id="ARBA00022473"/>
    </source>
</evidence>
<dbReference type="GO" id="GO:0005615">
    <property type="term" value="C:extracellular space"/>
    <property type="evidence" value="ECO:0007669"/>
    <property type="project" value="TreeGrafter"/>
</dbReference>
<dbReference type="Gene3D" id="1.10.287.520">
    <property type="entry name" value="Helix hairpin bin"/>
    <property type="match status" value="1"/>
</dbReference>
<name>A0A7R9CUN9_TIMCR</name>
<dbReference type="GO" id="GO:0009953">
    <property type="term" value="P:dorsal/ventral pattern formation"/>
    <property type="evidence" value="ECO:0007669"/>
    <property type="project" value="TreeGrafter"/>
</dbReference>
<evidence type="ECO:0008006" key="8">
    <source>
        <dbReference type="Google" id="ProtNLM"/>
    </source>
</evidence>
<evidence type="ECO:0000256" key="4">
    <source>
        <dbReference type="ARBA" id="ARBA00022525"/>
    </source>
</evidence>
<keyword evidence="4" id="KW-0964">Secreted</keyword>
<accession>A0A7R9CUN9</accession>
<keyword evidence="5" id="KW-0732">Signal</keyword>
<dbReference type="GO" id="GO:0030514">
    <property type="term" value="P:negative regulation of BMP signaling pathway"/>
    <property type="evidence" value="ECO:0007669"/>
    <property type="project" value="InterPro"/>
</dbReference>
<gene>
    <name evidence="7" type="ORF">TCEB3V08_LOCUS6702</name>
</gene>
<dbReference type="Gene3D" id="2.10.90.10">
    <property type="entry name" value="Cystine-knot cytokines"/>
    <property type="match status" value="1"/>
</dbReference>